<evidence type="ECO:0000313" key="1">
    <source>
        <dbReference type="EMBL" id="KAF2438207.1"/>
    </source>
</evidence>
<reference evidence="1" key="1">
    <citation type="journal article" date="2020" name="Stud. Mycol.">
        <title>101 Dothideomycetes genomes: a test case for predicting lifestyles and emergence of pathogens.</title>
        <authorList>
            <person name="Haridas S."/>
            <person name="Albert R."/>
            <person name="Binder M."/>
            <person name="Bloem J."/>
            <person name="Labutti K."/>
            <person name="Salamov A."/>
            <person name="Andreopoulos B."/>
            <person name="Baker S."/>
            <person name="Barry K."/>
            <person name="Bills G."/>
            <person name="Bluhm B."/>
            <person name="Cannon C."/>
            <person name="Castanera R."/>
            <person name="Culley D."/>
            <person name="Daum C."/>
            <person name="Ezra D."/>
            <person name="Gonzalez J."/>
            <person name="Henrissat B."/>
            <person name="Kuo A."/>
            <person name="Liang C."/>
            <person name="Lipzen A."/>
            <person name="Lutzoni F."/>
            <person name="Magnuson J."/>
            <person name="Mondo S."/>
            <person name="Nolan M."/>
            <person name="Ohm R."/>
            <person name="Pangilinan J."/>
            <person name="Park H.-J."/>
            <person name="Ramirez L."/>
            <person name="Alfaro M."/>
            <person name="Sun H."/>
            <person name="Tritt A."/>
            <person name="Yoshinaga Y."/>
            <person name="Zwiers L.-H."/>
            <person name="Turgeon B."/>
            <person name="Goodwin S."/>
            <person name="Spatafora J."/>
            <person name="Crous P."/>
            <person name="Grigoriev I."/>
        </authorList>
    </citation>
    <scope>NUCLEOTIDE SEQUENCE</scope>
    <source>
        <strain evidence="1">CBS 690.94</strain>
    </source>
</reference>
<dbReference type="AlphaFoldDB" id="A0A9P4P6L9"/>
<dbReference type="Proteomes" id="UP000799764">
    <property type="component" value="Unassembled WGS sequence"/>
</dbReference>
<accession>A0A9P4P6L9</accession>
<dbReference type="EMBL" id="MU001513">
    <property type="protein sequence ID" value="KAF2438207.1"/>
    <property type="molecule type" value="Genomic_DNA"/>
</dbReference>
<comment type="caution">
    <text evidence="1">The sequence shown here is derived from an EMBL/GenBank/DDBJ whole genome shotgun (WGS) entry which is preliminary data.</text>
</comment>
<organism evidence="1 2">
    <name type="scientific">Karstenula rhodostoma CBS 690.94</name>
    <dbReference type="NCBI Taxonomy" id="1392251"/>
    <lineage>
        <taxon>Eukaryota</taxon>
        <taxon>Fungi</taxon>
        <taxon>Dikarya</taxon>
        <taxon>Ascomycota</taxon>
        <taxon>Pezizomycotina</taxon>
        <taxon>Dothideomycetes</taxon>
        <taxon>Pleosporomycetidae</taxon>
        <taxon>Pleosporales</taxon>
        <taxon>Massarineae</taxon>
        <taxon>Didymosphaeriaceae</taxon>
        <taxon>Karstenula</taxon>
    </lineage>
</organism>
<gene>
    <name evidence="1" type="ORF">P171DRAFT_169510</name>
</gene>
<keyword evidence="2" id="KW-1185">Reference proteome</keyword>
<evidence type="ECO:0000313" key="2">
    <source>
        <dbReference type="Proteomes" id="UP000799764"/>
    </source>
</evidence>
<sequence length="109" mass="11813">MGRRGWLDLDWAGQGRAATGRRRTHWPPSFAIRWNASAVSRPCRRGVSGQQPQSAHNKDDRGLRALLLSSGPPRASCLAVLVLVLVRVGAARKGYHGAVQYAAINTGRS</sequence>
<name>A0A9P4P6L9_9PLEO</name>
<protein>
    <submittedName>
        <fullName evidence="1">Uncharacterized protein</fullName>
    </submittedName>
</protein>
<proteinExistence type="predicted"/>